<dbReference type="SUPFAM" id="SSF48150">
    <property type="entry name" value="DNA-glycosylase"/>
    <property type="match status" value="1"/>
</dbReference>
<dbReference type="GO" id="GO:0006285">
    <property type="term" value="P:base-excision repair, AP site formation"/>
    <property type="evidence" value="ECO:0007669"/>
    <property type="project" value="TreeGrafter"/>
</dbReference>
<dbReference type="InterPro" id="IPR010316">
    <property type="entry name" value="AlkA_N"/>
</dbReference>
<evidence type="ECO:0000256" key="7">
    <source>
        <dbReference type="ARBA" id="ARBA00022763"/>
    </source>
</evidence>
<gene>
    <name evidence="16" type="ORF">EF294_04315</name>
</gene>
<evidence type="ECO:0000313" key="16">
    <source>
        <dbReference type="EMBL" id="RPA65111.1"/>
    </source>
</evidence>
<evidence type="ECO:0000259" key="15">
    <source>
        <dbReference type="PROSITE" id="PS01124"/>
    </source>
</evidence>
<keyword evidence="11" id="KW-0010">Activator</keyword>
<dbReference type="InterPro" id="IPR011257">
    <property type="entry name" value="DNA_glycosylase"/>
</dbReference>
<dbReference type="Gene3D" id="1.10.340.30">
    <property type="entry name" value="Hypothetical protein, domain 2"/>
    <property type="match status" value="1"/>
</dbReference>
<name>A0A3N4H195_9ACTN</name>
<dbReference type="Gene3D" id="3.30.310.20">
    <property type="entry name" value="DNA-3-methyladenine glycosylase AlkA, N-terminal domain"/>
    <property type="match status" value="1"/>
</dbReference>
<evidence type="ECO:0000256" key="12">
    <source>
        <dbReference type="ARBA" id="ARBA00023163"/>
    </source>
</evidence>
<dbReference type="SUPFAM" id="SSF55945">
    <property type="entry name" value="TATA-box binding protein-like"/>
    <property type="match status" value="1"/>
</dbReference>
<dbReference type="OrthoDB" id="9811249at2"/>
<dbReference type="InterPro" id="IPR035451">
    <property type="entry name" value="Ada-like_dom_sf"/>
</dbReference>
<evidence type="ECO:0000256" key="10">
    <source>
        <dbReference type="ARBA" id="ARBA00023125"/>
    </source>
</evidence>
<dbReference type="Pfam" id="PF02805">
    <property type="entry name" value="Ada_Zn_binding"/>
    <property type="match status" value="1"/>
</dbReference>
<dbReference type="FunFam" id="3.40.10.10:FF:000001">
    <property type="entry name" value="DNA-3-methyladenine glycosylase 2"/>
    <property type="match status" value="1"/>
</dbReference>
<dbReference type="InterPro" id="IPR018062">
    <property type="entry name" value="HTH_AraC-typ_CS"/>
</dbReference>
<evidence type="ECO:0000256" key="5">
    <source>
        <dbReference type="ARBA" id="ARBA00022679"/>
    </source>
</evidence>
<keyword evidence="17" id="KW-1185">Reference proteome</keyword>
<dbReference type="RefSeq" id="WP_123925980.1">
    <property type="nucleotide sequence ID" value="NZ_JBPSDP010000003.1"/>
</dbReference>
<sequence length="545" mass="58459">MTASTVTRPQSSTTAGTDPVRASTGLDFEGCYRALQARDARFDGQFFATVRTTGIYCRPSCPAQTPRPENVAFVATAAGAQAGGFRACRRCLPDAVPGSPRWNLNKDLSSRAMRLIADGVIEREGVGGLAGRLGYSTRHLTRVLSTELGAGPLALARAHRATSARILIQCTDLPMSDIAFAAGFTSVRQYNDTIREVFGLTPRALRSLRRANSRSDIDTPTAASAATGRGERSSAITLRLAYREPFDTSWFGWYLAAHSVDGVERYRPDTDRQWIHQRVLTLPHGPALAETTPGEGFLRVRLQHLDLRDLSAAVNRVRRLFDLDADVVAATDALSTDPALRRVVGVAPGVRVPGSIDGGESLIRTMIGQQISVAAARRHVTRLVDALGEPTGWPSAAADDGGDDSAGLWQQFPTAAAIAEHGSTILTGPARRISAIVGAAQAIAEHSVEPHMGVDASDLHAQLLALPGVGPWTADYVTMQVTGDPDVLLRHDLVVRHAARDLAIDLDDTAQWAPWRSYASMHLWRHRLIPAGASTPPSTTADTTT</sequence>
<feature type="region of interest" description="Disordered" evidence="14">
    <location>
        <begin position="1"/>
        <end position="21"/>
    </location>
</feature>
<keyword evidence="6" id="KW-0479">Metal-binding</keyword>
<keyword evidence="13" id="KW-0234">DNA repair</keyword>
<dbReference type="GO" id="GO:0006307">
    <property type="term" value="P:DNA alkylation repair"/>
    <property type="evidence" value="ECO:0007669"/>
    <property type="project" value="TreeGrafter"/>
</dbReference>
<dbReference type="InterPro" id="IPR037046">
    <property type="entry name" value="AlkA_N_sf"/>
</dbReference>
<evidence type="ECO:0000256" key="3">
    <source>
        <dbReference type="ARBA" id="ARBA00012000"/>
    </source>
</evidence>
<dbReference type="GO" id="GO:0008270">
    <property type="term" value="F:zinc ion binding"/>
    <property type="evidence" value="ECO:0007669"/>
    <property type="project" value="InterPro"/>
</dbReference>
<dbReference type="PANTHER" id="PTHR43003">
    <property type="entry name" value="DNA-3-METHYLADENINE GLYCOSYLASE"/>
    <property type="match status" value="1"/>
</dbReference>
<keyword evidence="5" id="KW-0808">Transferase</keyword>
<evidence type="ECO:0000256" key="11">
    <source>
        <dbReference type="ARBA" id="ARBA00023159"/>
    </source>
</evidence>
<evidence type="ECO:0000256" key="14">
    <source>
        <dbReference type="SAM" id="MobiDB-lite"/>
    </source>
</evidence>
<dbReference type="PANTHER" id="PTHR43003:SF13">
    <property type="entry name" value="DNA-3-METHYLADENINE GLYCOSYLASE 2"/>
    <property type="match status" value="1"/>
</dbReference>
<evidence type="ECO:0000256" key="1">
    <source>
        <dbReference type="ARBA" id="ARBA00000086"/>
    </source>
</evidence>
<evidence type="ECO:0000256" key="6">
    <source>
        <dbReference type="ARBA" id="ARBA00022723"/>
    </source>
</evidence>
<evidence type="ECO:0000256" key="13">
    <source>
        <dbReference type="ARBA" id="ARBA00023204"/>
    </source>
</evidence>
<dbReference type="InterPro" id="IPR003265">
    <property type="entry name" value="HhH-GPD_domain"/>
</dbReference>
<evidence type="ECO:0000313" key="17">
    <source>
        <dbReference type="Proteomes" id="UP000267536"/>
    </source>
</evidence>
<evidence type="ECO:0000256" key="4">
    <source>
        <dbReference type="ARBA" id="ARBA00022603"/>
    </source>
</evidence>
<dbReference type="Gene3D" id="1.10.1670.10">
    <property type="entry name" value="Helix-hairpin-Helix base-excision DNA repair enzymes (C-terminal)"/>
    <property type="match status" value="1"/>
</dbReference>
<dbReference type="GO" id="GO:0003700">
    <property type="term" value="F:DNA-binding transcription factor activity"/>
    <property type="evidence" value="ECO:0007669"/>
    <property type="project" value="InterPro"/>
</dbReference>
<dbReference type="GO" id="GO:0032993">
    <property type="term" value="C:protein-DNA complex"/>
    <property type="evidence" value="ECO:0007669"/>
    <property type="project" value="TreeGrafter"/>
</dbReference>
<dbReference type="GO" id="GO:0043916">
    <property type="term" value="F:DNA-7-methylguanine glycosylase activity"/>
    <property type="evidence" value="ECO:0007669"/>
    <property type="project" value="TreeGrafter"/>
</dbReference>
<organism evidence="16 17">
    <name type="scientific">Gordonia oryzae</name>
    <dbReference type="NCBI Taxonomy" id="2487349"/>
    <lineage>
        <taxon>Bacteria</taxon>
        <taxon>Bacillati</taxon>
        <taxon>Actinomycetota</taxon>
        <taxon>Actinomycetes</taxon>
        <taxon>Mycobacteriales</taxon>
        <taxon>Gordoniaceae</taxon>
        <taxon>Gordonia</taxon>
    </lineage>
</organism>
<dbReference type="Gene3D" id="3.40.10.10">
    <property type="entry name" value="DNA Methylphosphotriester Repair Domain"/>
    <property type="match status" value="1"/>
</dbReference>
<proteinExistence type="predicted"/>
<dbReference type="GO" id="GO:0008168">
    <property type="term" value="F:methyltransferase activity"/>
    <property type="evidence" value="ECO:0007669"/>
    <property type="project" value="UniProtKB-KW"/>
</dbReference>
<dbReference type="GO" id="GO:0005737">
    <property type="term" value="C:cytoplasm"/>
    <property type="evidence" value="ECO:0007669"/>
    <property type="project" value="TreeGrafter"/>
</dbReference>
<dbReference type="SUPFAM" id="SSF57884">
    <property type="entry name" value="Ada DNA repair protein, N-terminal domain (N-Ada 10)"/>
    <property type="match status" value="1"/>
</dbReference>
<keyword evidence="4" id="KW-0489">Methyltransferase</keyword>
<keyword evidence="9" id="KW-0805">Transcription regulation</keyword>
<keyword evidence="8" id="KW-0862">Zinc</keyword>
<dbReference type="Gene3D" id="1.10.10.60">
    <property type="entry name" value="Homeodomain-like"/>
    <property type="match status" value="1"/>
</dbReference>
<dbReference type="GO" id="GO:0008725">
    <property type="term" value="F:DNA-3-methyladenine glycosylase activity"/>
    <property type="evidence" value="ECO:0007669"/>
    <property type="project" value="TreeGrafter"/>
</dbReference>
<dbReference type="GO" id="GO:0043565">
    <property type="term" value="F:sequence-specific DNA binding"/>
    <property type="evidence" value="ECO:0007669"/>
    <property type="project" value="InterPro"/>
</dbReference>
<dbReference type="InterPro" id="IPR051912">
    <property type="entry name" value="Alkylbase_DNA_Glycosylase/TA"/>
</dbReference>
<feature type="domain" description="HTH araC/xylS-type" evidence="15">
    <location>
        <begin position="110"/>
        <end position="208"/>
    </location>
</feature>
<dbReference type="InterPro" id="IPR023170">
    <property type="entry name" value="HhH_base_excis_C"/>
</dbReference>
<dbReference type="CDD" id="cd00056">
    <property type="entry name" value="ENDO3c"/>
    <property type="match status" value="1"/>
</dbReference>
<reference evidence="16 17" key="1">
    <citation type="submission" date="2018-11" db="EMBL/GenBank/DDBJ databases">
        <title>Draft genome sequence of Gordonia sp. RS15-1S isolated from rice stems.</title>
        <authorList>
            <person name="Muangham S."/>
        </authorList>
    </citation>
    <scope>NUCLEOTIDE SEQUENCE [LARGE SCALE GENOMIC DNA]</scope>
    <source>
        <strain evidence="16 17">RS15-1S</strain>
    </source>
</reference>
<dbReference type="Proteomes" id="UP000267536">
    <property type="component" value="Unassembled WGS sequence"/>
</dbReference>
<dbReference type="InterPro" id="IPR009057">
    <property type="entry name" value="Homeodomain-like_sf"/>
</dbReference>
<feature type="compositionally biased region" description="Polar residues" evidence="14">
    <location>
        <begin position="1"/>
        <end position="16"/>
    </location>
</feature>
<keyword evidence="12" id="KW-0804">Transcription</keyword>
<dbReference type="Pfam" id="PF06029">
    <property type="entry name" value="AlkA_N"/>
    <property type="match status" value="1"/>
</dbReference>
<dbReference type="PROSITE" id="PS00041">
    <property type="entry name" value="HTH_ARAC_FAMILY_1"/>
    <property type="match status" value="1"/>
</dbReference>
<dbReference type="PROSITE" id="PS01124">
    <property type="entry name" value="HTH_ARAC_FAMILY_2"/>
    <property type="match status" value="1"/>
</dbReference>
<accession>A0A3N4H195</accession>
<keyword evidence="7" id="KW-0227">DNA damage</keyword>
<comment type="catalytic activity">
    <reaction evidence="1">
        <text>Hydrolysis of alkylated DNA, releasing 3-methyladenine, 3-methylguanine, 7-methylguanine and 7-methyladenine.</text>
        <dbReference type="EC" id="3.2.2.21"/>
    </reaction>
</comment>
<comment type="caution">
    <text evidence="16">The sequence shown here is derived from an EMBL/GenBank/DDBJ whole genome shotgun (WGS) entry which is preliminary data.</text>
</comment>
<dbReference type="InterPro" id="IPR004026">
    <property type="entry name" value="Ada_DNA_repair_Zn-bd"/>
</dbReference>
<evidence type="ECO:0000256" key="9">
    <source>
        <dbReference type="ARBA" id="ARBA00023015"/>
    </source>
</evidence>
<dbReference type="GO" id="GO:0032259">
    <property type="term" value="P:methylation"/>
    <property type="evidence" value="ECO:0007669"/>
    <property type="project" value="UniProtKB-KW"/>
</dbReference>
<dbReference type="EC" id="3.2.2.21" evidence="3"/>
<dbReference type="SMART" id="SM00342">
    <property type="entry name" value="HTH_ARAC"/>
    <property type="match status" value="1"/>
</dbReference>
<comment type="cofactor">
    <cofactor evidence="2">
        <name>Zn(2+)</name>
        <dbReference type="ChEBI" id="CHEBI:29105"/>
    </cofactor>
</comment>
<protein>
    <recommendedName>
        <fullName evidence="3">DNA-3-methyladenine glycosylase II</fullName>
        <ecNumber evidence="3">3.2.2.21</ecNumber>
    </recommendedName>
</protein>
<dbReference type="SMART" id="SM01009">
    <property type="entry name" value="AlkA_N"/>
    <property type="match status" value="1"/>
</dbReference>
<keyword evidence="10" id="KW-0238">DNA-binding</keyword>
<dbReference type="SMART" id="SM00478">
    <property type="entry name" value="ENDO3c"/>
    <property type="match status" value="1"/>
</dbReference>
<dbReference type="InterPro" id="IPR018060">
    <property type="entry name" value="HTH_AraC"/>
</dbReference>
<evidence type="ECO:0000256" key="2">
    <source>
        <dbReference type="ARBA" id="ARBA00001947"/>
    </source>
</evidence>
<dbReference type="SUPFAM" id="SSF46689">
    <property type="entry name" value="Homeodomain-like"/>
    <property type="match status" value="1"/>
</dbReference>
<evidence type="ECO:0000256" key="8">
    <source>
        <dbReference type="ARBA" id="ARBA00022833"/>
    </source>
</evidence>
<dbReference type="AlphaFoldDB" id="A0A3N4H195"/>
<dbReference type="EMBL" id="RKMH01000003">
    <property type="protein sequence ID" value="RPA65111.1"/>
    <property type="molecule type" value="Genomic_DNA"/>
</dbReference>
<dbReference type="Pfam" id="PF12833">
    <property type="entry name" value="HTH_18"/>
    <property type="match status" value="1"/>
</dbReference>
<dbReference type="GO" id="GO:0032131">
    <property type="term" value="F:alkylated DNA binding"/>
    <property type="evidence" value="ECO:0007669"/>
    <property type="project" value="TreeGrafter"/>
</dbReference>